<dbReference type="PROSITE" id="PS00480">
    <property type="entry name" value="CITRATE_SYNTHASE"/>
    <property type="match status" value="1"/>
</dbReference>
<dbReference type="InterPro" id="IPR036969">
    <property type="entry name" value="Citrate_synthase_sf"/>
</dbReference>
<organism evidence="9 10">
    <name type="scientific">Handelsmanbacteria sp. (strain RIFCSPLOWO2_12_FULL_64_10)</name>
    <dbReference type="NCBI Taxonomy" id="1817868"/>
    <lineage>
        <taxon>Bacteria</taxon>
        <taxon>Candidatus Handelsmaniibacteriota</taxon>
    </lineage>
</organism>
<dbReference type="PANTHER" id="PTHR11739:SF4">
    <property type="entry name" value="CITRATE SYNTHASE, PEROXISOMAL"/>
    <property type="match status" value="1"/>
</dbReference>
<feature type="active site" evidence="7">
    <location>
        <position position="262"/>
    </location>
</feature>
<feature type="active site" evidence="7">
    <location>
        <position position="313"/>
    </location>
</feature>
<dbReference type="InterPro" id="IPR024176">
    <property type="entry name" value="Citrate_synthase_bac-typ"/>
</dbReference>
<dbReference type="GO" id="GO:0005829">
    <property type="term" value="C:cytosol"/>
    <property type="evidence" value="ECO:0007669"/>
    <property type="project" value="TreeGrafter"/>
</dbReference>
<reference evidence="9 10" key="1">
    <citation type="journal article" date="2016" name="Nat. Commun.">
        <title>Thousands of microbial genomes shed light on interconnected biogeochemical processes in an aquifer system.</title>
        <authorList>
            <person name="Anantharaman K."/>
            <person name="Brown C.T."/>
            <person name="Hug L.A."/>
            <person name="Sharon I."/>
            <person name="Castelle C.J."/>
            <person name="Probst A.J."/>
            <person name="Thomas B.C."/>
            <person name="Singh A."/>
            <person name="Wilkins M.J."/>
            <person name="Karaoz U."/>
            <person name="Brodie E.L."/>
            <person name="Williams K.H."/>
            <person name="Hubbard S.S."/>
            <person name="Banfield J.F."/>
        </authorList>
    </citation>
    <scope>NUCLEOTIDE SEQUENCE [LARGE SCALE GENOMIC DNA]</scope>
    <source>
        <strain evidence="10">RIFCSPLOWO2_12_FULL_64_10</strain>
    </source>
</reference>
<comment type="catalytic activity">
    <reaction evidence="5">
        <text>oxaloacetate + acetyl-CoA + H2O = citrate + CoA + H(+)</text>
        <dbReference type="Rhea" id="RHEA:16845"/>
        <dbReference type="ChEBI" id="CHEBI:15377"/>
        <dbReference type="ChEBI" id="CHEBI:15378"/>
        <dbReference type="ChEBI" id="CHEBI:16452"/>
        <dbReference type="ChEBI" id="CHEBI:16947"/>
        <dbReference type="ChEBI" id="CHEBI:57287"/>
        <dbReference type="ChEBI" id="CHEBI:57288"/>
        <dbReference type="EC" id="2.3.3.16"/>
    </reaction>
</comment>
<evidence type="ECO:0000256" key="1">
    <source>
        <dbReference type="ARBA" id="ARBA00004751"/>
    </source>
</evidence>
<dbReference type="NCBIfam" id="TIGR01800">
    <property type="entry name" value="cit_synth_II"/>
    <property type="match status" value="1"/>
</dbReference>
<keyword evidence="4 6" id="KW-0808">Transferase</keyword>
<dbReference type="EMBL" id="MFKF01000186">
    <property type="protein sequence ID" value="OGG51344.1"/>
    <property type="molecule type" value="Genomic_DNA"/>
</dbReference>
<dbReference type="InterPro" id="IPR016142">
    <property type="entry name" value="Citrate_synth-like_lrg_a-sub"/>
</dbReference>
<dbReference type="InterPro" id="IPR011278">
    <property type="entry name" value="2-MeCitrate/Citrate_synth_II"/>
</dbReference>
<comment type="caution">
    <text evidence="9">The sequence shown here is derived from an EMBL/GenBank/DDBJ whole genome shotgun (WGS) entry which is preliminary data.</text>
</comment>
<keyword evidence="3" id="KW-0816">Tricarboxylic acid cycle</keyword>
<evidence type="ECO:0000256" key="7">
    <source>
        <dbReference type="PIRSR" id="PIRSR001369-1"/>
    </source>
</evidence>
<comment type="similarity">
    <text evidence="2 6 8">Belongs to the citrate synthase family.</text>
</comment>
<dbReference type="Proteomes" id="UP000178606">
    <property type="component" value="Unassembled WGS sequence"/>
</dbReference>
<dbReference type="PANTHER" id="PTHR11739">
    <property type="entry name" value="CITRATE SYNTHASE"/>
    <property type="match status" value="1"/>
</dbReference>
<evidence type="ECO:0000256" key="6">
    <source>
        <dbReference type="PIRNR" id="PIRNR001369"/>
    </source>
</evidence>
<proteinExistence type="inferred from homology"/>
<dbReference type="AlphaFoldDB" id="A0A1F6CQC3"/>
<comment type="pathway">
    <text evidence="1">Carbohydrate metabolism; tricarboxylic acid cycle; isocitrate from oxaloacetate: step 1/2.</text>
</comment>
<dbReference type="FunFam" id="1.10.230.10:FF:000003">
    <property type="entry name" value="Citrate synthase"/>
    <property type="match status" value="1"/>
</dbReference>
<dbReference type="GO" id="GO:0006099">
    <property type="term" value="P:tricarboxylic acid cycle"/>
    <property type="evidence" value="ECO:0007669"/>
    <property type="project" value="UniProtKB-UniPathway"/>
</dbReference>
<evidence type="ECO:0000256" key="4">
    <source>
        <dbReference type="ARBA" id="ARBA00022679"/>
    </source>
</evidence>
<evidence type="ECO:0000256" key="3">
    <source>
        <dbReference type="ARBA" id="ARBA00022532"/>
    </source>
</evidence>
<dbReference type="Gene3D" id="1.10.230.10">
    <property type="entry name" value="Cytochrome P450-Terp, domain 2"/>
    <property type="match status" value="1"/>
</dbReference>
<dbReference type="PIRSF" id="PIRSF001369">
    <property type="entry name" value="Citrate_synth"/>
    <property type="match status" value="1"/>
</dbReference>
<evidence type="ECO:0000256" key="8">
    <source>
        <dbReference type="RuleBase" id="RU003406"/>
    </source>
</evidence>
<evidence type="ECO:0000313" key="10">
    <source>
        <dbReference type="Proteomes" id="UP000178606"/>
    </source>
</evidence>
<sequence length="377" mass="42165">MSDEKSYSPGLEGVVAGISSISEVDPEKSRLTYRGYDVHELAEKATYEEVAHLLLMGKLPNRKELSEFSGFIGHERHIPGDLMDMIQMYPDKAHPMDVLRSAVSALGLYDSTTPDLSRNATLEKSMKLIAKIPTIIAASHRFREDLDAVDPDPKMTCAESFLYLLTGKRPDPLAVRALDVSLVLYAEHSFNASTFSARVTASTLSDYYSSVVSAIGTLKGPLHGGANEEAIKMMLEIGSPAKAEAWVMDALAKKRLIMGFGHRVYKKGDSRVPIMRKLGQELAEKLGQPQWHQMAQIVEEVMWREKKIPPNVDFPCGYVYYMLKLPIPLYTPIFAASRVAGWSAHIIEQYERNRIMRPTNIYNGPKEAAFAPLEQRM</sequence>
<name>A0A1F6CQC3_HANXR</name>
<evidence type="ECO:0000256" key="2">
    <source>
        <dbReference type="ARBA" id="ARBA00010566"/>
    </source>
</evidence>
<dbReference type="InterPro" id="IPR019810">
    <property type="entry name" value="Citrate_synthase_AS"/>
</dbReference>
<dbReference type="GO" id="GO:0036440">
    <property type="term" value="F:citrate synthase activity"/>
    <property type="evidence" value="ECO:0007669"/>
    <property type="project" value="UniProtKB-EC"/>
</dbReference>
<dbReference type="GO" id="GO:0005975">
    <property type="term" value="P:carbohydrate metabolic process"/>
    <property type="evidence" value="ECO:0007669"/>
    <property type="project" value="TreeGrafter"/>
</dbReference>
<evidence type="ECO:0000313" key="9">
    <source>
        <dbReference type="EMBL" id="OGG51344.1"/>
    </source>
</evidence>
<dbReference type="Gene3D" id="1.10.580.10">
    <property type="entry name" value="Citrate Synthase, domain 1"/>
    <property type="match status" value="1"/>
</dbReference>
<accession>A0A1F6CQC3</accession>
<dbReference type="UniPathway" id="UPA00223"/>
<dbReference type="SUPFAM" id="SSF48256">
    <property type="entry name" value="Citrate synthase"/>
    <property type="match status" value="1"/>
</dbReference>
<dbReference type="InterPro" id="IPR016143">
    <property type="entry name" value="Citrate_synth-like_sm_a-sub"/>
</dbReference>
<protein>
    <recommendedName>
        <fullName evidence="6">Citrate synthase</fullName>
    </recommendedName>
</protein>
<dbReference type="PRINTS" id="PR00143">
    <property type="entry name" value="CITRTSNTHASE"/>
</dbReference>
<gene>
    <name evidence="9" type="ORF">A3F84_04715</name>
</gene>
<dbReference type="Pfam" id="PF00285">
    <property type="entry name" value="Citrate_synt"/>
    <property type="match status" value="1"/>
</dbReference>
<dbReference type="InterPro" id="IPR002020">
    <property type="entry name" value="Citrate_synthase"/>
</dbReference>
<evidence type="ECO:0000256" key="5">
    <source>
        <dbReference type="ARBA" id="ARBA00049288"/>
    </source>
</evidence>